<evidence type="ECO:0000256" key="2">
    <source>
        <dbReference type="ARBA" id="ARBA00001966"/>
    </source>
</evidence>
<dbReference type="SUPFAM" id="SSF51395">
    <property type="entry name" value="FMN-linked oxidoreductases"/>
    <property type="match status" value="1"/>
</dbReference>
<evidence type="ECO:0000256" key="8">
    <source>
        <dbReference type="ARBA" id="ARBA00023004"/>
    </source>
</evidence>
<comment type="cofactor">
    <cofactor evidence="2">
        <name>[4Fe-4S] cluster</name>
        <dbReference type="ChEBI" id="CHEBI:49883"/>
    </cofactor>
</comment>
<evidence type="ECO:0000256" key="5">
    <source>
        <dbReference type="ARBA" id="ARBA00022643"/>
    </source>
</evidence>
<protein>
    <submittedName>
        <fullName evidence="12">FAD-dependent oxidoreductase</fullName>
    </submittedName>
</protein>
<dbReference type="Pfam" id="PF07992">
    <property type="entry name" value="Pyr_redox_2"/>
    <property type="match status" value="1"/>
</dbReference>
<keyword evidence="4" id="KW-0285">Flavoprotein</keyword>
<dbReference type="Proteomes" id="UP001185737">
    <property type="component" value="Unassembled WGS sequence"/>
</dbReference>
<dbReference type="PRINTS" id="PR00411">
    <property type="entry name" value="PNDRDTASEI"/>
</dbReference>
<proteinExistence type="inferred from homology"/>
<dbReference type="InterPro" id="IPR051793">
    <property type="entry name" value="NADH:flavin_oxidoreductase"/>
</dbReference>
<dbReference type="InterPro" id="IPR013785">
    <property type="entry name" value="Aldolase_TIM"/>
</dbReference>
<evidence type="ECO:0000256" key="7">
    <source>
        <dbReference type="ARBA" id="ARBA00023002"/>
    </source>
</evidence>
<keyword evidence="9" id="KW-0411">Iron-sulfur</keyword>
<evidence type="ECO:0000256" key="3">
    <source>
        <dbReference type="ARBA" id="ARBA00011048"/>
    </source>
</evidence>
<dbReference type="PANTHER" id="PTHR42917">
    <property type="entry name" value="2,4-DIENOYL-COA REDUCTASE"/>
    <property type="match status" value="1"/>
</dbReference>
<dbReference type="EMBL" id="JAWLKA010000012">
    <property type="protein sequence ID" value="MDV6282957.1"/>
    <property type="molecule type" value="Genomic_DNA"/>
</dbReference>
<evidence type="ECO:0000313" key="12">
    <source>
        <dbReference type="EMBL" id="MDV6282957.1"/>
    </source>
</evidence>
<comment type="similarity">
    <text evidence="3">In the N-terminal section; belongs to the NADH:flavin oxidoreductase/NADH oxidase family.</text>
</comment>
<dbReference type="SUPFAM" id="SSF51905">
    <property type="entry name" value="FAD/NAD(P)-binding domain"/>
    <property type="match status" value="1"/>
</dbReference>
<reference evidence="12 13" key="1">
    <citation type="submission" date="2023-10" db="EMBL/GenBank/DDBJ databases">
        <title>Development of a sustainable strategy for remediation of hydrocarbon-contaminated territories based on the waste exchange concept.</title>
        <authorList>
            <person name="Krivoruchko A."/>
        </authorList>
    </citation>
    <scope>NUCLEOTIDE SEQUENCE [LARGE SCALE GENOMIC DNA]</scope>
    <source>
        <strain evidence="12 13">IEGM 60</strain>
    </source>
</reference>
<dbReference type="PANTHER" id="PTHR42917:SF2">
    <property type="entry name" value="2,4-DIENOYL-COA REDUCTASE [(2E)-ENOYL-COA-PRODUCING]"/>
    <property type="match status" value="1"/>
</dbReference>
<comment type="cofactor">
    <cofactor evidence="1">
        <name>FMN</name>
        <dbReference type="ChEBI" id="CHEBI:58210"/>
    </cofactor>
</comment>
<dbReference type="InterPro" id="IPR036188">
    <property type="entry name" value="FAD/NAD-bd_sf"/>
</dbReference>
<dbReference type="Pfam" id="PF00724">
    <property type="entry name" value="Oxidored_FMN"/>
    <property type="match status" value="1"/>
</dbReference>
<evidence type="ECO:0000259" key="11">
    <source>
        <dbReference type="Pfam" id="PF07992"/>
    </source>
</evidence>
<dbReference type="CDD" id="cd04734">
    <property type="entry name" value="OYE_like_3_FMN"/>
    <property type="match status" value="1"/>
</dbReference>
<dbReference type="Gene3D" id="3.40.50.720">
    <property type="entry name" value="NAD(P)-binding Rossmann-like Domain"/>
    <property type="match status" value="1"/>
</dbReference>
<evidence type="ECO:0000259" key="10">
    <source>
        <dbReference type="Pfam" id="PF00724"/>
    </source>
</evidence>
<evidence type="ECO:0000256" key="9">
    <source>
        <dbReference type="ARBA" id="ARBA00023014"/>
    </source>
</evidence>
<dbReference type="PRINTS" id="PR00368">
    <property type="entry name" value="FADPNR"/>
</dbReference>
<dbReference type="InterPro" id="IPR023753">
    <property type="entry name" value="FAD/NAD-binding_dom"/>
</dbReference>
<keyword evidence="5" id="KW-0288">FMN</keyword>
<evidence type="ECO:0000256" key="6">
    <source>
        <dbReference type="ARBA" id="ARBA00022723"/>
    </source>
</evidence>
<feature type="domain" description="FAD/NAD(P)-binding" evidence="11">
    <location>
        <begin position="390"/>
        <end position="630"/>
    </location>
</feature>
<organism evidence="12 13">
    <name type="scientific">Rhodococcus jostii</name>
    <dbReference type="NCBI Taxonomy" id="132919"/>
    <lineage>
        <taxon>Bacteria</taxon>
        <taxon>Bacillati</taxon>
        <taxon>Actinomycetota</taxon>
        <taxon>Actinomycetes</taxon>
        <taxon>Mycobacteriales</taxon>
        <taxon>Nocardiaceae</taxon>
        <taxon>Rhodococcus</taxon>
    </lineage>
</organism>
<dbReference type="InterPro" id="IPR001155">
    <property type="entry name" value="OxRdtase_FMN_N"/>
</dbReference>
<dbReference type="Gene3D" id="3.20.20.70">
    <property type="entry name" value="Aldolase class I"/>
    <property type="match status" value="1"/>
</dbReference>
<gene>
    <name evidence="12" type="ORF">R3Q59_20855</name>
</gene>
<sequence>MSDTLFPTLLSPLQVGDVTLKNRIFSSGHDTVMVHDGAVTDQLVEYHRARAAGGAGLIIMQVAGIHETARYTYHVLMATDDSCIAGYRRVAEAAHEHGCALFGQVFHPGREIMESQDGALPVAYAPSAVPNERFRVMPRPMSQAMIAEVVAGYAAGARRLQRAGLDGVEIVASHGYLPAQFLNPELNLRTDQYGGDLDNRMRFLREIVSAVREAVGPGFAVGVRVSGIEHSSVEDEPTDIVEVCRRLDADGSLDYLNITEGTSASRSGSLHIVPPMSEEAAYTAPAAAKIKAAVSIPVLVAGRINQPQEAEIVIAKGQADACAMTRALICDPDMPAKAQAQRPDDIRACIGCNQACIGHFQAGYPISCIQRPETGREREFGTLVITPKPKDVMVVGGGPAGMKAAAVAAQRGHRVTLYEASGRVGGQVLLAERLPGRSEFGGAATNLQSELDRYGVIVKTRVEVDATMITAERPDHVIIATGATPYRPPLELDGDMPVLEAWDVIGTGGGNTPKGEIVVADWRGDWTGLGVAEMLAREGRKVTLCVNGYAAGEQLQQYTRIAMLRAATEAKVRVIPHARLFGADDDTVYLVNTLTGEPIILDGVDGLVLALGHQQNDALLAEVESTGIPFTGVGDCLAPRTVEEAVLDGLRAAAALYEPCSVGE</sequence>
<dbReference type="Gene3D" id="3.50.50.60">
    <property type="entry name" value="FAD/NAD(P)-binding domain"/>
    <property type="match status" value="1"/>
</dbReference>
<keyword evidence="7" id="KW-0560">Oxidoreductase</keyword>
<evidence type="ECO:0000256" key="1">
    <source>
        <dbReference type="ARBA" id="ARBA00001917"/>
    </source>
</evidence>
<keyword evidence="6" id="KW-0479">Metal-binding</keyword>
<name>A0ABU4CHD1_RHOJO</name>
<accession>A0ABU4CHD1</accession>
<comment type="caution">
    <text evidence="12">The sequence shown here is derived from an EMBL/GenBank/DDBJ whole genome shotgun (WGS) entry which is preliminary data.</text>
</comment>
<evidence type="ECO:0000256" key="4">
    <source>
        <dbReference type="ARBA" id="ARBA00022630"/>
    </source>
</evidence>
<keyword evidence="8" id="KW-0408">Iron</keyword>
<feature type="domain" description="NADH:flavin oxidoreductase/NADH oxidase N-terminal" evidence="10">
    <location>
        <begin position="9"/>
        <end position="344"/>
    </location>
</feature>
<dbReference type="RefSeq" id="WP_317569298.1">
    <property type="nucleotide sequence ID" value="NZ_JAWLKA010000012.1"/>
</dbReference>
<evidence type="ECO:0000313" key="13">
    <source>
        <dbReference type="Proteomes" id="UP001185737"/>
    </source>
</evidence>
<keyword evidence="13" id="KW-1185">Reference proteome</keyword>